<keyword evidence="2" id="KW-1003">Cell membrane</keyword>
<organism evidence="8 9">
    <name type="scientific">Keratinibaculum paraultunense</name>
    <dbReference type="NCBI Taxonomy" id="1278232"/>
    <lineage>
        <taxon>Bacteria</taxon>
        <taxon>Bacillati</taxon>
        <taxon>Bacillota</taxon>
        <taxon>Tissierellia</taxon>
        <taxon>Tissierellales</taxon>
        <taxon>Tepidimicrobiaceae</taxon>
        <taxon>Keratinibaculum</taxon>
    </lineage>
</organism>
<feature type="transmembrane region" description="Helical" evidence="6">
    <location>
        <begin position="14"/>
        <end position="33"/>
    </location>
</feature>
<evidence type="ECO:0000259" key="7">
    <source>
        <dbReference type="Pfam" id="PF03176"/>
    </source>
</evidence>
<name>A0A4R3KRK8_9FIRM</name>
<feature type="transmembrane region" description="Helical" evidence="6">
    <location>
        <begin position="272"/>
        <end position="296"/>
    </location>
</feature>
<protein>
    <recommendedName>
        <fullName evidence="7">Membrane transport protein MMPL domain-containing protein</fullName>
    </recommendedName>
</protein>
<reference evidence="8 9" key="1">
    <citation type="submission" date="2019-03" db="EMBL/GenBank/DDBJ databases">
        <title>Genomic Encyclopedia of Type Strains, Phase IV (KMG-IV): sequencing the most valuable type-strain genomes for metagenomic binning, comparative biology and taxonomic classification.</title>
        <authorList>
            <person name="Goeker M."/>
        </authorList>
    </citation>
    <scope>NUCLEOTIDE SEQUENCE [LARGE SCALE GENOMIC DNA]</scope>
    <source>
        <strain evidence="8 9">DSM 26752</strain>
    </source>
</reference>
<sequence length="692" mass="78156">METIANFIVKHKKIIIFLYLILCIVAFIGNRFVEVNYDLSLYLPKDLNSIKGKNILEEEFGIGGIAYILINDELFYEIENIVKDVETIEGVREVIWLGTVEDIFKPEDFMDENIKKEFISGNSNLIQIHFVNSNDSLETVEAIEEIKNILGEKGMVGGPAAVSHDLQYTTAKEVKYYSLLAFVIVSIILFLSLESFIEPILFFITIGAAIILNMGTNVIFDNISFTTHSVAAIIQLAVSMDYSIFLLHRYVEEKGKHKDKEQAMVESIHKTFISISSSSLTTIAGFLALMIMKYAIGKDLGMVLAKGVFFSLLSVVTLLPVLILLFDEAIEKYKHKVYMPSFKKSAAFIIKRKYIFLIIAILIAIPAYLAQSNIKYYYANEKILPESSDSNIAIKEIDKLFSNKNQLALILPKGDKLKEFQLIKELEDMEGVVDVKGLYSMVDVVIPETFIPEDVKGNFQSENYSLININLNLPMEGDITKESLNKIKTKVSNYYEEWYLTGESAIYSDLQKTTAKDFKNVNILSIILISSIILIAFKSISIPLILVFIIQLGIWINLAIPYIQGTELNFISFIIIGAIQLGATVDYAILFTSRYKENLEIISNRNDASIQTIKDTGRSILTSALILFTGTFSVYLITSMSNTKELTLLIGRGAIISLILVLMVLPSLLIMFDKIIRVSTFNWSEINDRRRR</sequence>
<feature type="domain" description="Membrane transport protein MMPL" evidence="7">
    <location>
        <begin position="384"/>
        <end position="674"/>
    </location>
</feature>
<feature type="transmembrane region" description="Helical" evidence="6">
    <location>
        <begin position="354"/>
        <end position="370"/>
    </location>
</feature>
<comment type="caution">
    <text evidence="8">The sequence shown here is derived from an EMBL/GenBank/DDBJ whole genome shotgun (WGS) entry which is preliminary data.</text>
</comment>
<dbReference type="OrthoDB" id="9782006at2"/>
<dbReference type="GO" id="GO:0005886">
    <property type="term" value="C:plasma membrane"/>
    <property type="evidence" value="ECO:0007669"/>
    <property type="project" value="UniProtKB-SubCell"/>
</dbReference>
<evidence type="ECO:0000256" key="4">
    <source>
        <dbReference type="ARBA" id="ARBA00022989"/>
    </source>
</evidence>
<evidence type="ECO:0000256" key="3">
    <source>
        <dbReference type="ARBA" id="ARBA00022692"/>
    </source>
</evidence>
<evidence type="ECO:0000256" key="1">
    <source>
        <dbReference type="ARBA" id="ARBA00004651"/>
    </source>
</evidence>
<evidence type="ECO:0000256" key="6">
    <source>
        <dbReference type="SAM" id="Phobius"/>
    </source>
</evidence>
<keyword evidence="4 6" id="KW-1133">Transmembrane helix</keyword>
<dbReference type="PANTHER" id="PTHR33406">
    <property type="entry name" value="MEMBRANE PROTEIN MJ1562-RELATED"/>
    <property type="match status" value="1"/>
</dbReference>
<dbReference type="EMBL" id="SMAE01000010">
    <property type="protein sequence ID" value="TCS87642.1"/>
    <property type="molecule type" value="Genomic_DNA"/>
</dbReference>
<feature type="transmembrane region" description="Helical" evidence="6">
    <location>
        <begin position="308"/>
        <end position="326"/>
    </location>
</feature>
<evidence type="ECO:0000256" key="5">
    <source>
        <dbReference type="ARBA" id="ARBA00023136"/>
    </source>
</evidence>
<feature type="transmembrane region" description="Helical" evidence="6">
    <location>
        <begin position="544"/>
        <end position="564"/>
    </location>
</feature>
<dbReference type="SUPFAM" id="SSF82866">
    <property type="entry name" value="Multidrug efflux transporter AcrB transmembrane domain"/>
    <property type="match status" value="2"/>
</dbReference>
<proteinExistence type="predicted"/>
<feature type="transmembrane region" description="Helical" evidence="6">
    <location>
        <begin position="176"/>
        <end position="193"/>
    </location>
</feature>
<keyword evidence="5 6" id="KW-0472">Membrane</keyword>
<feature type="transmembrane region" description="Helical" evidence="6">
    <location>
        <begin position="619"/>
        <end position="637"/>
    </location>
</feature>
<feature type="transmembrane region" description="Helical" evidence="6">
    <location>
        <begin position="521"/>
        <end position="537"/>
    </location>
</feature>
<dbReference type="AlphaFoldDB" id="A0A4R3KRK8"/>
<dbReference type="Pfam" id="PF03176">
    <property type="entry name" value="MMPL"/>
    <property type="match status" value="2"/>
</dbReference>
<dbReference type="Gene3D" id="1.20.1640.10">
    <property type="entry name" value="Multidrug efflux transporter AcrB transmembrane domain"/>
    <property type="match status" value="2"/>
</dbReference>
<keyword evidence="9" id="KW-1185">Reference proteome</keyword>
<keyword evidence="3 6" id="KW-0812">Transmembrane</keyword>
<feature type="transmembrane region" description="Helical" evidence="6">
    <location>
        <begin position="200"/>
        <end position="220"/>
    </location>
</feature>
<dbReference type="Proteomes" id="UP000294567">
    <property type="component" value="Unassembled WGS sequence"/>
</dbReference>
<feature type="transmembrane region" description="Helical" evidence="6">
    <location>
        <begin position="649"/>
        <end position="672"/>
    </location>
</feature>
<feature type="domain" description="Membrane transport protein MMPL" evidence="7">
    <location>
        <begin position="103"/>
        <end position="329"/>
    </location>
</feature>
<feature type="transmembrane region" description="Helical" evidence="6">
    <location>
        <begin position="232"/>
        <end position="251"/>
    </location>
</feature>
<comment type="subcellular location">
    <subcellularLocation>
        <location evidence="1">Cell membrane</location>
        <topology evidence="1">Multi-pass membrane protein</topology>
    </subcellularLocation>
</comment>
<dbReference type="InterPro" id="IPR004869">
    <property type="entry name" value="MMPL_dom"/>
</dbReference>
<accession>A0A4R3KRK8</accession>
<evidence type="ECO:0000256" key="2">
    <source>
        <dbReference type="ARBA" id="ARBA00022475"/>
    </source>
</evidence>
<dbReference type="RefSeq" id="WP_132028705.1">
    <property type="nucleotide sequence ID" value="NZ_CP068564.1"/>
</dbReference>
<evidence type="ECO:0000313" key="9">
    <source>
        <dbReference type="Proteomes" id="UP000294567"/>
    </source>
</evidence>
<evidence type="ECO:0000313" key="8">
    <source>
        <dbReference type="EMBL" id="TCS87642.1"/>
    </source>
</evidence>
<feature type="transmembrane region" description="Helical" evidence="6">
    <location>
        <begin position="570"/>
        <end position="590"/>
    </location>
</feature>
<gene>
    <name evidence="8" type="ORF">EDD65_11077</name>
</gene>
<dbReference type="PANTHER" id="PTHR33406:SF13">
    <property type="entry name" value="MEMBRANE PROTEIN YDFJ"/>
    <property type="match status" value="1"/>
</dbReference>
<dbReference type="InterPro" id="IPR050545">
    <property type="entry name" value="Mycobact_MmpL"/>
</dbReference>